<evidence type="ECO:0000313" key="2">
    <source>
        <dbReference type="Proteomes" id="UP000037530"/>
    </source>
</evidence>
<dbReference type="OrthoDB" id="2857684at2"/>
<dbReference type="RefSeq" id="WP_053407120.1">
    <property type="nucleotide sequence ID" value="NZ_DAIPHI010000005.1"/>
</dbReference>
<dbReference type="PATRIC" id="fig|171383.3.peg.84"/>
<dbReference type="STRING" id="171383.AKJ31_00410"/>
<gene>
    <name evidence="1" type="ORF">AKJ31_00410</name>
</gene>
<protein>
    <submittedName>
        <fullName evidence="1">Uncharacterized protein</fullName>
    </submittedName>
</protein>
<comment type="caution">
    <text evidence="1">The sequence shown here is derived from an EMBL/GenBank/DDBJ whole genome shotgun (WGS) entry which is preliminary data.</text>
</comment>
<proteinExistence type="predicted"/>
<dbReference type="AlphaFoldDB" id="A0A0M0I3G5"/>
<reference evidence="2" key="1">
    <citation type="submission" date="2015-08" db="EMBL/GenBank/DDBJ databases">
        <title>Vibrio galatheae sp. nov., a novel member of the Vibrionaceae family isolated from the Solomon Islands.</title>
        <authorList>
            <person name="Giubergia S."/>
            <person name="Machado H."/>
            <person name="Mateiu R.V."/>
            <person name="Gram L."/>
        </authorList>
    </citation>
    <scope>NUCLEOTIDE SEQUENCE [LARGE SCALE GENOMIC DNA]</scope>
    <source>
        <strain evidence="2">DSM 19134</strain>
    </source>
</reference>
<evidence type="ECO:0000313" key="1">
    <source>
        <dbReference type="EMBL" id="KOO08866.1"/>
    </source>
</evidence>
<accession>A0A0M0I3G5</accession>
<name>A0A0M0I3G5_9VIBR</name>
<organism evidence="1 2">
    <name type="scientific">Vibrio hepatarius</name>
    <dbReference type="NCBI Taxonomy" id="171383"/>
    <lineage>
        <taxon>Bacteria</taxon>
        <taxon>Pseudomonadati</taxon>
        <taxon>Pseudomonadota</taxon>
        <taxon>Gammaproteobacteria</taxon>
        <taxon>Vibrionales</taxon>
        <taxon>Vibrionaceae</taxon>
        <taxon>Vibrio</taxon>
        <taxon>Vibrio oreintalis group</taxon>
    </lineage>
</organism>
<dbReference type="Proteomes" id="UP000037530">
    <property type="component" value="Unassembled WGS sequence"/>
</dbReference>
<dbReference type="EMBL" id="LHPI01000001">
    <property type="protein sequence ID" value="KOO08866.1"/>
    <property type="molecule type" value="Genomic_DNA"/>
</dbReference>
<keyword evidence="2" id="KW-1185">Reference proteome</keyword>
<sequence>MYFWNIEALKKDIVKDRLTEKERFVYVLIYLVLTAVGFEYLQQVDTELENIWDSIEAIANVLIVLIGTYCAYRANGGENGQDFLGRYFSVGFVVSIRFFVYLIPIVILLIIYFVLSFPDSEVIETTPLEVSVLLAWNCCLYANIVRHLKAVKNTPRNITVSA</sequence>